<dbReference type="GO" id="GO:0006412">
    <property type="term" value="P:translation"/>
    <property type="evidence" value="ECO:0007669"/>
    <property type="project" value="UniProtKB-UniRule"/>
</dbReference>
<dbReference type="NCBIfam" id="TIGR00012">
    <property type="entry name" value="L29"/>
    <property type="match status" value="1"/>
</dbReference>
<keyword evidence="2 5" id="KW-0689">Ribosomal protein</keyword>
<dbReference type="STRING" id="1802627.A3A70_01145"/>
<comment type="similarity">
    <text evidence="1 5">Belongs to the universal ribosomal protein uL29 family.</text>
</comment>
<dbReference type="EMBL" id="MEVK01000008">
    <property type="protein sequence ID" value="OGC59763.1"/>
    <property type="molecule type" value="Genomic_DNA"/>
</dbReference>
<name>A0A1F4VSJ4_UNCKA</name>
<proteinExistence type="inferred from homology"/>
<dbReference type="InterPro" id="IPR036049">
    <property type="entry name" value="Ribosomal_uL29_sf"/>
</dbReference>
<evidence type="ECO:0000256" key="2">
    <source>
        <dbReference type="ARBA" id="ARBA00022980"/>
    </source>
</evidence>
<protein>
    <recommendedName>
        <fullName evidence="4 5">Large ribosomal subunit protein uL29</fullName>
    </recommendedName>
</protein>
<evidence type="ECO:0000256" key="4">
    <source>
        <dbReference type="ARBA" id="ARBA00035204"/>
    </source>
</evidence>
<dbReference type="GO" id="GO:0003735">
    <property type="term" value="F:structural constituent of ribosome"/>
    <property type="evidence" value="ECO:0007669"/>
    <property type="project" value="InterPro"/>
</dbReference>
<dbReference type="Pfam" id="PF00831">
    <property type="entry name" value="Ribosomal_L29"/>
    <property type="match status" value="1"/>
</dbReference>
<dbReference type="GO" id="GO:1990904">
    <property type="term" value="C:ribonucleoprotein complex"/>
    <property type="evidence" value="ECO:0007669"/>
    <property type="project" value="UniProtKB-KW"/>
</dbReference>
<keyword evidence="3 5" id="KW-0687">Ribonucleoprotein</keyword>
<dbReference type="Proteomes" id="UP000178964">
    <property type="component" value="Unassembled WGS sequence"/>
</dbReference>
<evidence type="ECO:0000313" key="6">
    <source>
        <dbReference type="EMBL" id="OGC59763.1"/>
    </source>
</evidence>
<evidence type="ECO:0000313" key="7">
    <source>
        <dbReference type="Proteomes" id="UP000178964"/>
    </source>
</evidence>
<dbReference type="InterPro" id="IPR001854">
    <property type="entry name" value="Ribosomal_uL29"/>
</dbReference>
<dbReference type="Gene3D" id="1.10.287.310">
    <property type="match status" value="1"/>
</dbReference>
<gene>
    <name evidence="5" type="primary">rpmC</name>
    <name evidence="6" type="ORF">A3A70_01145</name>
</gene>
<sequence length="72" mass="8312">MKSKRTIKPSELQELSIQDINVKLREARAKLSQIRLDVLSGKEKNVSWIKAHRLEVARLMTIKTQKEKANNA</sequence>
<accession>A0A1F4VSJ4</accession>
<dbReference type="HAMAP" id="MF_00374">
    <property type="entry name" value="Ribosomal_uL29"/>
    <property type="match status" value="1"/>
</dbReference>
<organism evidence="6 7">
    <name type="scientific">candidate division WWE3 bacterium RIFCSPLOWO2_01_FULL_42_11</name>
    <dbReference type="NCBI Taxonomy" id="1802627"/>
    <lineage>
        <taxon>Bacteria</taxon>
        <taxon>Katanobacteria</taxon>
    </lineage>
</organism>
<dbReference type="GO" id="GO:0005840">
    <property type="term" value="C:ribosome"/>
    <property type="evidence" value="ECO:0007669"/>
    <property type="project" value="UniProtKB-KW"/>
</dbReference>
<evidence type="ECO:0000256" key="1">
    <source>
        <dbReference type="ARBA" id="ARBA00009254"/>
    </source>
</evidence>
<reference evidence="6 7" key="1">
    <citation type="journal article" date="2016" name="Nat. Commun.">
        <title>Thousands of microbial genomes shed light on interconnected biogeochemical processes in an aquifer system.</title>
        <authorList>
            <person name="Anantharaman K."/>
            <person name="Brown C.T."/>
            <person name="Hug L.A."/>
            <person name="Sharon I."/>
            <person name="Castelle C.J."/>
            <person name="Probst A.J."/>
            <person name="Thomas B.C."/>
            <person name="Singh A."/>
            <person name="Wilkins M.J."/>
            <person name="Karaoz U."/>
            <person name="Brodie E.L."/>
            <person name="Williams K.H."/>
            <person name="Hubbard S.S."/>
            <person name="Banfield J.F."/>
        </authorList>
    </citation>
    <scope>NUCLEOTIDE SEQUENCE [LARGE SCALE GENOMIC DNA]</scope>
</reference>
<dbReference type="SUPFAM" id="SSF46561">
    <property type="entry name" value="Ribosomal protein L29 (L29p)"/>
    <property type="match status" value="1"/>
</dbReference>
<evidence type="ECO:0000256" key="5">
    <source>
        <dbReference type="HAMAP-Rule" id="MF_00374"/>
    </source>
</evidence>
<dbReference type="AlphaFoldDB" id="A0A1F4VSJ4"/>
<comment type="caution">
    <text evidence="6">The sequence shown here is derived from an EMBL/GenBank/DDBJ whole genome shotgun (WGS) entry which is preliminary data.</text>
</comment>
<evidence type="ECO:0000256" key="3">
    <source>
        <dbReference type="ARBA" id="ARBA00023274"/>
    </source>
</evidence>